<dbReference type="EMBL" id="UINC01008972">
    <property type="protein sequence ID" value="SVA40318.1"/>
    <property type="molecule type" value="Genomic_DNA"/>
</dbReference>
<reference evidence="1" key="1">
    <citation type="submission" date="2018-05" db="EMBL/GenBank/DDBJ databases">
        <authorList>
            <person name="Lanie J.A."/>
            <person name="Ng W.-L."/>
            <person name="Kazmierczak K.M."/>
            <person name="Andrzejewski T.M."/>
            <person name="Davidsen T.M."/>
            <person name="Wayne K.J."/>
            <person name="Tettelin H."/>
            <person name="Glass J.I."/>
            <person name="Rusch D."/>
            <person name="Podicherti R."/>
            <person name="Tsui H.-C.T."/>
            <person name="Winkler M.E."/>
        </authorList>
    </citation>
    <scope>NUCLEOTIDE SEQUENCE</scope>
</reference>
<proteinExistence type="predicted"/>
<organism evidence="1">
    <name type="scientific">marine metagenome</name>
    <dbReference type="NCBI Taxonomy" id="408172"/>
    <lineage>
        <taxon>unclassified sequences</taxon>
        <taxon>metagenomes</taxon>
        <taxon>ecological metagenomes</taxon>
    </lineage>
</organism>
<sequence>MFGPNLPVNVYAGFLEVTLPMGIRVSARGEYMGGHYISDGASSNVARRGAYTVCDEIVKGGSTAYELVDAGTTDQLTARERAMCTRSTVGGSGNIFIYPADFFKMRDLTVTVPIPVQFNNINSMTLKFSARNAYRWLNDDFPLFDPEMVSGGGRATGSSTAYYHQSRSISEHIPPTGSYTLSLRVTF</sequence>
<dbReference type="AlphaFoldDB" id="A0A381VKM5"/>
<accession>A0A381VKM5</accession>
<evidence type="ECO:0008006" key="2">
    <source>
        <dbReference type="Google" id="ProtNLM"/>
    </source>
</evidence>
<name>A0A381VKM5_9ZZZZ</name>
<evidence type="ECO:0000313" key="1">
    <source>
        <dbReference type="EMBL" id="SVA40318.1"/>
    </source>
</evidence>
<protein>
    <recommendedName>
        <fullName evidence="2">TonB-dependent receptor-like beta-barrel domain-containing protein</fullName>
    </recommendedName>
</protein>
<gene>
    <name evidence="1" type="ORF">METZ01_LOCUS93172</name>
</gene>